<organism evidence="2 3">
    <name type="scientific">Agrocybe pediades</name>
    <dbReference type="NCBI Taxonomy" id="84607"/>
    <lineage>
        <taxon>Eukaryota</taxon>
        <taxon>Fungi</taxon>
        <taxon>Dikarya</taxon>
        <taxon>Basidiomycota</taxon>
        <taxon>Agaricomycotina</taxon>
        <taxon>Agaricomycetes</taxon>
        <taxon>Agaricomycetidae</taxon>
        <taxon>Agaricales</taxon>
        <taxon>Agaricineae</taxon>
        <taxon>Strophariaceae</taxon>
        <taxon>Agrocybe</taxon>
    </lineage>
</organism>
<feature type="compositionally biased region" description="Polar residues" evidence="1">
    <location>
        <begin position="92"/>
        <end position="101"/>
    </location>
</feature>
<dbReference type="Proteomes" id="UP000521872">
    <property type="component" value="Unassembled WGS sequence"/>
</dbReference>
<accession>A0A8H4VNZ3</accession>
<feature type="compositionally biased region" description="Acidic residues" evidence="1">
    <location>
        <begin position="47"/>
        <end position="64"/>
    </location>
</feature>
<feature type="compositionally biased region" description="Low complexity" evidence="1">
    <location>
        <begin position="194"/>
        <end position="207"/>
    </location>
</feature>
<feature type="region of interest" description="Disordered" evidence="1">
    <location>
        <begin position="1"/>
        <end position="112"/>
    </location>
</feature>
<comment type="caution">
    <text evidence="2">The sequence shown here is derived from an EMBL/GenBank/DDBJ whole genome shotgun (WGS) entry which is preliminary data.</text>
</comment>
<dbReference type="AlphaFoldDB" id="A0A8H4VNZ3"/>
<protein>
    <submittedName>
        <fullName evidence="2">Uncharacterized protein</fullName>
    </submittedName>
</protein>
<evidence type="ECO:0000313" key="3">
    <source>
        <dbReference type="Proteomes" id="UP000521872"/>
    </source>
</evidence>
<sequence length="351" mass="37864">MLDSSPVALPPIPRPLKRSASTASLPPTPPRTHRKHARGRSRGSCDSDSDEDVMLTDGEHEEEEQGSRHKKRRVGDATESSNEDAFWLSGSAGLNTETSATKGAGAALSKSQTVPLLYRRLEAAASQAELDVAPVSPPPSNRKSIATTPKKGPVDLPSSDSPPRTPQTQKHALPLLDSPDNPFLDTPVKDVEDSATPSASESSANPSPHTPGNGERPTMTYVFRGVRRTYQNPMYNPKTKRAYSPPPESRLPMDHPDYSPDINCAPKLLFPSVRQGKKPATRSRTRRRSPSISDEGEPDSDNELAADIRPKKLDFGAPKNAVAVPEKAPPAQTKKTASTRKVRASSNPLST</sequence>
<evidence type="ECO:0000256" key="1">
    <source>
        <dbReference type="SAM" id="MobiDB-lite"/>
    </source>
</evidence>
<feature type="compositionally biased region" description="Basic residues" evidence="1">
    <location>
        <begin position="31"/>
        <end position="41"/>
    </location>
</feature>
<feature type="compositionally biased region" description="Basic residues" evidence="1">
    <location>
        <begin position="275"/>
        <end position="289"/>
    </location>
</feature>
<keyword evidence="3" id="KW-1185">Reference proteome</keyword>
<gene>
    <name evidence="2" type="ORF">D9613_008321</name>
</gene>
<feature type="compositionally biased region" description="Acidic residues" evidence="1">
    <location>
        <begin position="294"/>
        <end position="304"/>
    </location>
</feature>
<dbReference type="EMBL" id="JAACJL010000031">
    <property type="protein sequence ID" value="KAF4616647.1"/>
    <property type="molecule type" value="Genomic_DNA"/>
</dbReference>
<feature type="region of interest" description="Disordered" evidence="1">
    <location>
        <begin position="129"/>
        <end position="351"/>
    </location>
</feature>
<reference evidence="2 3" key="1">
    <citation type="submission" date="2019-12" db="EMBL/GenBank/DDBJ databases">
        <authorList>
            <person name="Floudas D."/>
            <person name="Bentzer J."/>
            <person name="Ahren D."/>
            <person name="Johansson T."/>
            <person name="Persson P."/>
            <person name="Tunlid A."/>
        </authorList>
    </citation>
    <scope>NUCLEOTIDE SEQUENCE [LARGE SCALE GENOMIC DNA]</scope>
    <source>
        <strain evidence="2 3">CBS 102.39</strain>
    </source>
</reference>
<evidence type="ECO:0000313" key="2">
    <source>
        <dbReference type="EMBL" id="KAF4616647.1"/>
    </source>
</evidence>
<name>A0A8H4VNZ3_9AGAR</name>
<proteinExistence type="predicted"/>
<feature type="compositionally biased region" description="Polar residues" evidence="1">
    <location>
        <begin position="158"/>
        <end position="170"/>
    </location>
</feature>